<proteinExistence type="predicted"/>
<evidence type="ECO:0000313" key="1">
    <source>
        <dbReference type="EMBL" id="KAH3818534.1"/>
    </source>
</evidence>
<organism evidence="1 2">
    <name type="scientific">Dreissena polymorpha</name>
    <name type="common">Zebra mussel</name>
    <name type="synonym">Mytilus polymorpha</name>
    <dbReference type="NCBI Taxonomy" id="45954"/>
    <lineage>
        <taxon>Eukaryota</taxon>
        <taxon>Metazoa</taxon>
        <taxon>Spiralia</taxon>
        <taxon>Lophotrochozoa</taxon>
        <taxon>Mollusca</taxon>
        <taxon>Bivalvia</taxon>
        <taxon>Autobranchia</taxon>
        <taxon>Heteroconchia</taxon>
        <taxon>Euheterodonta</taxon>
        <taxon>Imparidentia</taxon>
        <taxon>Neoheterodontei</taxon>
        <taxon>Myida</taxon>
        <taxon>Dreissenoidea</taxon>
        <taxon>Dreissenidae</taxon>
        <taxon>Dreissena</taxon>
    </lineage>
</organism>
<keyword evidence="2" id="KW-1185">Reference proteome</keyword>
<protein>
    <submittedName>
        <fullName evidence="1">Uncharacterized protein</fullName>
    </submittedName>
</protein>
<dbReference type="AlphaFoldDB" id="A0A9D4GN75"/>
<dbReference type="EMBL" id="JAIWYP010000005">
    <property type="protein sequence ID" value="KAH3818534.1"/>
    <property type="molecule type" value="Genomic_DNA"/>
</dbReference>
<comment type="caution">
    <text evidence="1">The sequence shown here is derived from an EMBL/GenBank/DDBJ whole genome shotgun (WGS) entry which is preliminary data.</text>
</comment>
<name>A0A9D4GN75_DREPO</name>
<accession>A0A9D4GN75</accession>
<evidence type="ECO:0000313" key="2">
    <source>
        <dbReference type="Proteomes" id="UP000828390"/>
    </source>
</evidence>
<sequence length="54" mass="6366">MTDDEMKSLDNAQSKLQELFNRPRTLIAENVESSSFVEDGYLYEVKTFSRKYKL</sequence>
<gene>
    <name evidence="1" type="ORF">DPMN_120255</name>
</gene>
<reference evidence="1" key="1">
    <citation type="journal article" date="2019" name="bioRxiv">
        <title>The Genome of the Zebra Mussel, Dreissena polymorpha: A Resource for Invasive Species Research.</title>
        <authorList>
            <person name="McCartney M.A."/>
            <person name="Auch B."/>
            <person name="Kono T."/>
            <person name="Mallez S."/>
            <person name="Zhang Y."/>
            <person name="Obille A."/>
            <person name="Becker A."/>
            <person name="Abrahante J.E."/>
            <person name="Garbe J."/>
            <person name="Badalamenti J.P."/>
            <person name="Herman A."/>
            <person name="Mangelson H."/>
            <person name="Liachko I."/>
            <person name="Sullivan S."/>
            <person name="Sone E.D."/>
            <person name="Koren S."/>
            <person name="Silverstein K.A.T."/>
            <person name="Beckman K.B."/>
            <person name="Gohl D.M."/>
        </authorList>
    </citation>
    <scope>NUCLEOTIDE SEQUENCE</scope>
    <source>
        <strain evidence="1">Duluth1</strain>
        <tissue evidence="1">Whole animal</tissue>
    </source>
</reference>
<dbReference type="Proteomes" id="UP000828390">
    <property type="component" value="Unassembled WGS sequence"/>
</dbReference>
<reference evidence="1" key="2">
    <citation type="submission" date="2020-11" db="EMBL/GenBank/DDBJ databases">
        <authorList>
            <person name="McCartney M.A."/>
            <person name="Auch B."/>
            <person name="Kono T."/>
            <person name="Mallez S."/>
            <person name="Becker A."/>
            <person name="Gohl D.M."/>
            <person name="Silverstein K.A.T."/>
            <person name="Koren S."/>
            <person name="Bechman K.B."/>
            <person name="Herman A."/>
            <person name="Abrahante J.E."/>
            <person name="Garbe J."/>
        </authorList>
    </citation>
    <scope>NUCLEOTIDE SEQUENCE</scope>
    <source>
        <strain evidence="1">Duluth1</strain>
        <tissue evidence="1">Whole animal</tissue>
    </source>
</reference>